<dbReference type="EMBL" id="CABFNS010000753">
    <property type="protein sequence ID" value="VUC26527.1"/>
    <property type="molecule type" value="Genomic_DNA"/>
</dbReference>
<dbReference type="InterPro" id="IPR023375">
    <property type="entry name" value="ADC_dom_sf"/>
</dbReference>
<reference evidence="1 2" key="1">
    <citation type="submission" date="2019-06" db="EMBL/GenBank/DDBJ databases">
        <authorList>
            <person name="Broberg M."/>
        </authorList>
    </citation>
    <scope>NUCLEOTIDE SEQUENCE [LARGE SCALE GENOMIC DNA]</scope>
</reference>
<evidence type="ECO:0000313" key="1">
    <source>
        <dbReference type="EMBL" id="VUC26527.1"/>
    </source>
</evidence>
<dbReference type="Pfam" id="PF06314">
    <property type="entry name" value="ADC"/>
    <property type="match status" value="1"/>
</dbReference>
<keyword evidence="2" id="KW-1185">Reference proteome</keyword>
<sequence length="304" mass="33387">MGGNTDGETVLVEFGGQTAQVPKGGYYDRYRMNPNLDEVAQDPAVGTDLSFFQKFPKQLVNTRVGEIYAPNFYYRTNSVQLVFLAPLHRLQSALPAPLKPLAVLPGYGLVVLTFYSYLVCDNDPYNEVSVAIAVGRPGDNSCGLRQLLASSWNRTFYGHVLSLPVDTEIAMIRGVEAYQFPKWLANINFDVGHDRITATIQSCDGDHDLKLSAPLPDLKSTPSQSSIITNNAINKIDGTWSQVTVSTNPVLSAQCWFPRNVELSKEGGQLSQLLDGLGMSTLIRMDVLKDAQMVLNVATPLEKL</sequence>
<accession>A0ABY6U613</accession>
<protein>
    <recommendedName>
        <fullName evidence="3">Acetoacetate decarboxylase</fullName>
    </recommendedName>
</protein>
<dbReference type="InterPro" id="IPR010451">
    <property type="entry name" value="Acetoacetate_decarboxylase"/>
</dbReference>
<dbReference type="SUPFAM" id="SSF160104">
    <property type="entry name" value="Acetoacetate decarboxylase-like"/>
    <property type="match status" value="1"/>
</dbReference>
<dbReference type="Gene3D" id="2.40.400.10">
    <property type="entry name" value="Acetoacetate decarboxylase-like"/>
    <property type="match status" value="1"/>
</dbReference>
<proteinExistence type="predicted"/>
<name>A0ABY6U613_BIOOC</name>
<gene>
    <name evidence="1" type="ORF">CLO192961_LOCUS192584</name>
</gene>
<comment type="caution">
    <text evidence="1">The sequence shown here is derived from an EMBL/GenBank/DDBJ whole genome shotgun (WGS) entry which is preliminary data.</text>
</comment>
<organism evidence="1 2">
    <name type="scientific">Bionectria ochroleuca</name>
    <name type="common">Gliocladium roseum</name>
    <dbReference type="NCBI Taxonomy" id="29856"/>
    <lineage>
        <taxon>Eukaryota</taxon>
        <taxon>Fungi</taxon>
        <taxon>Dikarya</taxon>
        <taxon>Ascomycota</taxon>
        <taxon>Pezizomycotina</taxon>
        <taxon>Sordariomycetes</taxon>
        <taxon>Hypocreomycetidae</taxon>
        <taxon>Hypocreales</taxon>
        <taxon>Bionectriaceae</taxon>
        <taxon>Clonostachys</taxon>
    </lineage>
</organism>
<evidence type="ECO:0008006" key="3">
    <source>
        <dbReference type="Google" id="ProtNLM"/>
    </source>
</evidence>
<evidence type="ECO:0000313" key="2">
    <source>
        <dbReference type="Proteomes" id="UP000766486"/>
    </source>
</evidence>
<dbReference type="Proteomes" id="UP000766486">
    <property type="component" value="Unassembled WGS sequence"/>
</dbReference>